<reference evidence="2" key="1">
    <citation type="submission" date="2025-08" db="UniProtKB">
        <authorList>
            <consortium name="Ensembl"/>
        </authorList>
    </citation>
    <scope>IDENTIFICATION</scope>
</reference>
<feature type="domain" description="VWFA" evidence="1">
    <location>
        <begin position="22"/>
        <end position="205"/>
    </location>
</feature>
<accession>A0A8C4YV83</accession>
<dbReference type="Ensembl" id="ENSGMOT00000001503.2">
    <property type="protein sequence ID" value="ENSGMOP00000001452.2"/>
    <property type="gene ID" value="ENSGMOG00000001380.2"/>
</dbReference>
<dbReference type="PANTHER" id="PTHR24020:SF84">
    <property type="entry name" value="VWFA DOMAIN-CONTAINING PROTEIN"/>
    <property type="match status" value="1"/>
</dbReference>
<dbReference type="Gene3D" id="3.40.50.410">
    <property type="entry name" value="von Willebrand factor, type A domain"/>
    <property type="match status" value="2"/>
</dbReference>
<dbReference type="SMART" id="SM00327">
    <property type="entry name" value="VWA"/>
    <property type="match status" value="2"/>
</dbReference>
<evidence type="ECO:0000313" key="2">
    <source>
        <dbReference type="Ensembl" id="ENSGMOP00000001452.2"/>
    </source>
</evidence>
<dbReference type="FunFam" id="3.40.50.410:FF:000009">
    <property type="entry name" value="Putative vitrin"/>
    <property type="match status" value="1"/>
</dbReference>
<keyword evidence="3" id="KW-1185">Reference proteome</keyword>
<dbReference type="CDD" id="cd01472">
    <property type="entry name" value="vWA_collagen"/>
    <property type="match status" value="1"/>
</dbReference>
<name>A0A8C4YV83_GADMO</name>
<evidence type="ECO:0000259" key="1">
    <source>
        <dbReference type="PROSITE" id="PS50234"/>
    </source>
</evidence>
<proteinExistence type="predicted"/>
<dbReference type="PRINTS" id="PR00453">
    <property type="entry name" value="VWFADOMAIN"/>
</dbReference>
<organism evidence="2 3">
    <name type="scientific">Gadus morhua</name>
    <name type="common">Atlantic cod</name>
    <dbReference type="NCBI Taxonomy" id="8049"/>
    <lineage>
        <taxon>Eukaryota</taxon>
        <taxon>Metazoa</taxon>
        <taxon>Chordata</taxon>
        <taxon>Craniata</taxon>
        <taxon>Vertebrata</taxon>
        <taxon>Euteleostomi</taxon>
        <taxon>Actinopterygii</taxon>
        <taxon>Neopterygii</taxon>
        <taxon>Teleostei</taxon>
        <taxon>Neoteleostei</taxon>
        <taxon>Acanthomorphata</taxon>
        <taxon>Zeiogadaria</taxon>
        <taxon>Gadariae</taxon>
        <taxon>Gadiformes</taxon>
        <taxon>Gadoidei</taxon>
        <taxon>Gadidae</taxon>
        <taxon>Gadus</taxon>
    </lineage>
</organism>
<dbReference type="FunFam" id="3.40.50.410:FF:000029">
    <property type="entry name" value="Cochlin"/>
    <property type="match status" value="1"/>
</dbReference>
<feature type="domain" description="VWFA" evidence="1">
    <location>
        <begin position="222"/>
        <end position="390"/>
    </location>
</feature>
<dbReference type="Pfam" id="PF00092">
    <property type="entry name" value="VWA"/>
    <property type="match status" value="2"/>
</dbReference>
<protein>
    <submittedName>
        <fullName evidence="2">Coagulation factor C homolog, cochlin (Limulus polyphemus)</fullName>
    </submittedName>
</protein>
<reference evidence="2" key="2">
    <citation type="submission" date="2025-09" db="UniProtKB">
        <authorList>
            <consortium name="Ensembl"/>
        </authorList>
    </citation>
    <scope>IDENTIFICATION</scope>
</reference>
<evidence type="ECO:0000313" key="3">
    <source>
        <dbReference type="Proteomes" id="UP000694546"/>
    </source>
</evidence>
<dbReference type="InterPro" id="IPR050525">
    <property type="entry name" value="ECM_Assembly_Org"/>
</dbReference>
<dbReference type="InterPro" id="IPR036465">
    <property type="entry name" value="vWFA_dom_sf"/>
</dbReference>
<dbReference type="AlphaFoldDB" id="A0A8C4YV83"/>
<dbReference type="SUPFAM" id="SSF53300">
    <property type="entry name" value="vWA-like"/>
    <property type="match status" value="2"/>
</dbReference>
<dbReference type="InterPro" id="IPR002035">
    <property type="entry name" value="VWF_A"/>
</dbReference>
<dbReference type="PROSITE" id="PS50234">
    <property type="entry name" value="VWFA"/>
    <property type="match status" value="2"/>
</dbReference>
<dbReference type="Proteomes" id="UP000694546">
    <property type="component" value="Chromosome 5"/>
</dbReference>
<dbReference type="PANTHER" id="PTHR24020">
    <property type="entry name" value="COLLAGEN ALPHA"/>
    <property type="match status" value="1"/>
</dbReference>
<dbReference type="GeneTree" id="ENSGT00940000159386"/>
<sequence>AAQGREPVRGAVWTGRSGCQVELAVVVDSSRNLGQRRFGLQKNFLSKLVTVLKVGPSGPHVGLVQTGDTPRTEVYLSNSTKQLMLAIKELPYLGGDTNTGKAMQHAAEGFFLAEWGARRGHPRVMLVLLDGWPSDDLEQAAGLARDSGINVFLLSVAKPTPEELPQVHDLDYAKKAVCKDNGFFSLSVPSWFSTTKHVRSLSQKICSPDALQCSRTCLNSVNIGFLIDGSSSVGEVNFRLVLDFLTAIAQSFDISDVGSRIGAVQYTYEQRIEFGLSDFLSKEEVVAGLSKIRYMNGGTATGQAINYVTNNLFKPSVPGRNFLIIVTDGQSYDDIGGPAQNAQKHGITVLAVGTAWAPMEDLKAMASQPHDRHTYFSREFSGLKAFSQEVVRAICQDFGSNN</sequence>